<evidence type="ECO:0000256" key="4">
    <source>
        <dbReference type="ARBA" id="ARBA00023088"/>
    </source>
</evidence>
<dbReference type="RefSeq" id="WP_135942382.1">
    <property type="nucleotide sequence ID" value="NZ_SRYK01000060.1"/>
</dbReference>
<evidence type="ECO:0000259" key="6">
    <source>
        <dbReference type="PROSITE" id="PS50847"/>
    </source>
</evidence>
<organism evidence="7 8">
    <name type="scientific">Ligilactobacillus murinus</name>
    <dbReference type="NCBI Taxonomy" id="1622"/>
    <lineage>
        <taxon>Bacteria</taxon>
        <taxon>Bacillati</taxon>
        <taxon>Bacillota</taxon>
        <taxon>Bacilli</taxon>
        <taxon>Lactobacillales</taxon>
        <taxon>Lactobacillaceae</taxon>
        <taxon>Ligilactobacillus</taxon>
    </lineage>
</organism>
<dbReference type="Gene3D" id="3.10.20.890">
    <property type="match status" value="8"/>
</dbReference>
<feature type="compositionally biased region" description="Polar residues" evidence="5">
    <location>
        <begin position="462"/>
        <end position="474"/>
    </location>
</feature>
<accession>A0A4S2EE75</accession>
<feature type="compositionally biased region" description="Polar residues" evidence="5">
    <location>
        <begin position="197"/>
        <end position="208"/>
    </location>
</feature>
<feature type="compositionally biased region" description="Polar residues" evidence="5">
    <location>
        <begin position="611"/>
        <end position="628"/>
    </location>
</feature>
<feature type="compositionally biased region" description="Polar residues" evidence="5">
    <location>
        <begin position="525"/>
        <end position="536"/>
    </location>
</feature>
<evidence type="ECO:0000256" key="3">
    <source>
        <dbReference type="ARBA" id="ARBA00022729"/>
    </source>
</evidence>
<dbReference type="InterPro" id="IPR059115">
    <property type="entry name" value="Rib"/>
</dbReference>
<dbReference type="NCBIfam" id="TIGR02331">
    <property type="entry name" value="rib_alpha"/>
    <property type="match status" value="8"/>
</dbReference>
<feature type="region of interest" description="Disordered" evidence="5">
    <location>
        <begin position="23"/>
        <end position="61"/>
    </location>
</feature>
<feature type="region of interest" description="Disordered" evidence="5">
    <location>
        <begin position="519"/>
        <end position="559"/>
    </location>
</feature>
<feature type="compositionally biased region" description="Polar residues" evidence="5">
    <location>
        <begin position="361"/>
        <end position="372"/>
    </location>
</feature>
<evidence type="ECO:0000256" key="1">
    <source>
        <dbReference type="ARBA" id="ARBA00022512"/>
    </source>
</evidence>
<keyword evidence="3" id="KW-0732">Signal</keyword>
<keyword evidence="2" id="KW-0964">Secreted</keyword>
<feature type="compositionally biased region" description="Polar residues" evidence="5">
    <location>
        <begin position="279"/>
        <end position="290"/>
    </location>
</feature>
<feature type="region of interest" description="Disordered" evidence="5">
    <location>
        <begin position="355"/>
        <end position="398"/>
    </location>
</feature>
<feature type="compositionally biased region" description="Polar residues" evidence="5">
    <location>
        <begin position="443"/>
        <end position="454"/>
    </location>
</feature>
<dbReference type="NCBIfam" id="TIGR01167">
    <property type="entry name" value="LPXTG_anchor"/>
    <property type="match status" value="1"/>
</dbReference>
<feature type="domain" description="Gram-positive cocci surface proteins LPxTG" evidence="6">
    <location>
        <begin position="699"/>
        <end position="737"/>
    </location>
</feature>
<feature type="compositionally biased region" description="Polar residues" evidence="5">
    <location>
        <begin position="216"/>
        <end position="228"/>
    </location>
</feature>
<dbReference type="PROSITE" id="PS50847">
    <property type="entry name" value="GRAM_POS_ANCHORING"/>
    <property type="match status" value="1"/>
</dbReference>
<feature type="compositionally biased region" description="Polar residues" evidence="5">
    <location>
        <begin position="690"/>
        <end position="700"/>
    </location>
</feature>
<feature type="region of interest" description="Disordered" evidence="5">
    <location>
        <begin position="678"/>
        <end position="701"/>
    </location>
</feature>
<evidence type="ECO:0000313" key="8">
    <source>
        <dbReference type="Proteomes" id="UP000306855"/>
    </source>
</evidence>
<gene>
    <name evidence="7" type="ORF">E5340_09405</name>
</gene>
<reference evidence="7 8" key="1">
    <citation type="submission" date="2019-04" db="EMBL/GenBank/DDBJ databases">
        <title>Microbes associate with the intestines of laboratory mice.</title>
        <authorList>
            <person name="Navarre W."/>
            <person name="Wong E."/>
            <person name="Huang K."/>
            <person name="Tropini C."/>
            <person name="Ng K."/>
            <person name="Yu B."/>
        </authorList>
    </citation>
    <scope>NUCLEOTIDE SEQUENCE [LARGE SCALE GENOMIC DNA]</scope>
    <source>
        <strain evidence="7 8">NM26_J9</strain>
    </source>
</reference>
<feature type="compositionally biased region" description="Polar residues" evidence="5">
    <location>
        <begin position="380"/>
        <end position="392"/>
    </location>
</feature>
<feature type="region of interest" description="Disordered" evidence="5">
    <location>
        <begin position="437"/>
        <end position="487"/>
    </location>
</feature>
<feature type="non-terminal residue" evidence="7">
    <location>
        <position position="1"/>
    </location>
</feature>
<feature type="region of interest" description="Disordered" evidence="5">
    <location>
        <begin position="601"/>
        <end position="635"/>
    </location>
</feature>
<protein>
    <submittedName>
        <fullName evidence="7">LPXTG cell wall anchor domain-containing protein</fullName>
    </submittedName>
</protein>
<comment type="caution">
    <text evidence="7">The sequence shown here is derived from an EMBL/GenBank/DDBJ whole genome shotgun (WGS) entry which is preliminary data.</text>
</comment>
<dbReference type="EMBL" id="SRYK01000060">
    <property type="protein sequence ID" value="TGY53482.1"/>
    <property type="molecule type" value="Genomic_DNA"/>
</dbReference>
<feature type="compositionally biased region" description="Polar residues" evidence="5">
    <location>
        <begin position="298"/>
        <end position="310"/>
    </location>
</feature>
<dbReference type="InterPro" id="IPR012706">
    <property type="entry name" value="Rib_alpha_Esp_rpt"/>
</dbReference>
<feature type="compositionally biased region" description="Polar residues" evidence="5">
    <location>
        <begin position="33"/>
        <end position="44"/>
    </location>
</feature>
<dbReference type="Pfam" id="PF08428">
    <property type="entry name" value="Rib"/>
    <property type="match status" value="9"/>
</dbReference>
<keyword evidence="1" id="KW-0134">Cell wall</keyword>
<sequence length="737" mass="78729">VVVTYPDGSQDEVPVKVVVKAPEKSLTDAKKYTPQSQEVTTAQGKTPEAQAGVSNKGDLPTGTKYSWKAPLDVTTPGPHVGTVVVTYPDGSQDEVPVKVVVKAPEKSLTDAEKYTPQGQEVETDQGKAPEAQAGVVNKGDLPTETKYSWKAPLDVTTPGEHEEKVVVTYPDGSQDEVPVKVVVKAPEKSLTDAEKYTPQSQEVTTAQGKNPEAESVVTNKSDLPTGTKYSWKAPLDVETPGEHEGTVVVTYPDGSQEEVPVKVVVKAPEKSLTDAEKYTPQSQEVTTAQGKTPEAESVVTNKSDLPTDTKYSWKAPLDVTTPGSHKGTVVVTYPDGSQDEVPVKVMVKAPEKTVTDAEKYTPQSQEVTTAQGKTPEAESVVTNKSDLPTDTKYSWKAPLDVTTPGSHKGTVVVTYPDGSQDEVPVKVMVKAPEKTVTDAEKYTPQSQEVTTAQGKTPEAESVVTNKSDLPTDTKYSWKAPLDVTTPGSHKGTVVVTYPDGSQDEVPVKVMVKAPEKTVTDAEKYTPQSQEVTTAQGKTPEAESVVTNKSDLPTGTKYSWKAPLDVTTPGSHAGTVVVTYPDGSQDEVPVKVEVKAPKKALTDAEKYKPQGQKVTTAQGKQPEAQTGVSNKADLPADTKYSWKTPLDVTTPGEHGGTVVVTYPDGSQDEVPVKVVVDGAGTTADKRKEQTQTKGTNKNALPQTGEKDTVVQAWFGVLISLLAGMLGAKTLNKKHFQDK</sequence>
<name>A0A4S2EE75_9LACO</name>
<dbReference type="Pfam" id="PF00746">
    <property type="entry name" value="Gram_pos_anchor"/>
    <property type="match status" value="1"/>
</dbReference>
<proteinExistence type="predicted"/>
<feature type="region of interest" description="Disordered" evidence="5">
    <location>
        <begin position="191"/>
        <end position="238"/>
    </location>
</feature>
<evidence type="ECO:0000256" key="5">
    <source>
        <dbReference type="SAM" id="MobiDB-lite"/>
    </source>
</evidence>
<dbReference type="Proteomes" id="UP000306855">
    <property type="component" value="Unassembled WGS sequence"/>
</dbReference>
<dbReference type="InterPro" id="IPR019931">
    <property type="entry name" value="LPXTG_anchor"/>
</dbReference>
<keyword evidence="4" id="KW-0572">Peptidoglycan-anchor</keyword>
<dbReference type="AlphaFoldDB" id="A0A4S2EE75"/>
<evidence type="ECO:0000313" key="7">
    <source>
        <dbReference type="EMBL" id="TGY53482.1"/>
    </source>
</evidence>
<feature type="region of interest" description="Disordered" evidence="5">
    <location>
        <begin position="270"/>
        <end position="310"/>
    </location>
</feature>
<evidence type="ECO:0000256" key="2">
    <source>
        <dbReference type="ARBA" id="ARBA00022525"/>
    </source>
</evidence>
<feature type="compositionally biased region" description="Polar residues" evidence="5">
    <location>
        <begin position="544"/>
        <end position="556"/>
    </location>
</feature>